<protein>
    <submittedName>
        <fullName evidence="1">Uncharacterized protein</fullName>
    </submittedName>
</protein>
<evidence type="ECO:0000313" key="2">
    <source>
        <dbReference type="Proteomes" id="UP001487740"/>
    </source>
</evidence>
<gene>
    <name evidence="1" type="ORF">O3P69_011712</name>
</gene>
<evidence type="ECO:0000313" key="1">
    <source>
        <dbReference type="EMBL" id="KAK8372205.1"/>
    </source>
</evidence>
<accession>A0AAW0SA67</accession>
<name>A0AAW0SA67_SCYPA</name>
<dbReference type="EMBL" id="JARAKH010003320">
    <property type="protein sequence ID" value="KAK8372205.1"/>
    <property type="molecule type" value="Genomic_DNA"/>
</dbReference>
<comment type="caution">
    <text evidence="1">The sequence shown here is derived from an EMBL/GenBank/DDBJ whole genome shotgun (WGS) entry which is preliminary data.</text>
</comment>
<dbReference type="AlphaFoldDB" id="A0AAW0SA67"/>
<organism evidence="1 2">
    <name type="scientific">Scylla paramamosain</name>
    <name type="common">Mud crab</name>
    <dbReference type="NCBI Taxonomy" id="85552"/>
    <lineage>
        <taxon>Eukaryota</taxon>
        <taxon>Metazoa</taxon>
        <taxon>Ecdysozoa</taxon>
        <taxon>Arthropoda</taxon>
        <taxon>Crustacea</taxon>
        <taxon>Multicrustacea</taxon>
        <taxon>Malacostraca</taxon>
        <taxon>Eumalacostraca</taxon>
        <taxon>Eucarida</taxon>
        <taxon>Decapoda</taxon>
        <taxon>Pleocyemata</taxon>
        <taxon>Brachyura</taxon>
        <taxon>Eubrachyura</taxon>
        <taxon>Portunoidea</taxon>
        <taxon>Portunidae</taxon>
        <taxon>Portuninae</taxon>
        <taxon>Scylla</taxon>
    </lineage>
</organism>
<keyword evidence="2" id="KW-1185">Reference proteome</keyword>
<proteinExistence type="predicted"/>
<dbReference type="Proteomes" id="UP001487740">
    <property type="component" value="Unassembled WGS sequence"/>
</dbReference>
<sequence length="67" mass="7485">PSFTEYLDRGFEIRAPPPPPCQVWRGWGKEVVFLGLPLTGQLTPLDVSMAVVRQERTQAFVNPTPSC</sequence>
<reference evidence="1 2" key="1">
    <citation type="submission" date="2023-03" db="EMBL/GenBank/DDBJ databases">
        <title>High-quality genome of Scylla paramamosain provides insights in environmental adaptation.</title>
        <authorList>
            <person name="Zhang L."/>
        </authorList>
    </citation>
    <scope>NUCLEOTIDE SEQUENCE [LARGE SCALE GENOMIC DNA]</scope>
    <source>
        <strain evidence="1">LZ_2023a</strain>
        <tissue evidence="1">Muscle</tissue>
    </source>
</reference>
<feature type="non-terminal residue" evidence="1">
    <location>
        <position position="1"/>
    </location>
</feature>